<dbReference type="AlphaFoldDB" id="E4V3T8"/>
<dbReference type="OrthoDB" id="4174236at2759"/>
<dbReference type="Proteomes" id="UP000002669">
    <property type="component" value="Unassembled WGS sequence"/>
</dbReference>
<dbReference type="VEuPathDB" id="FungiDB:MGYG_07668"/>
<dbReference type="InParanoid" id="E4V3T8"/>
<sequence>MATASHSRLGPLSRKRKASQSPDKNMRDTKAAKLKQLKDALEELDEAELDQRPEFNSIGDVRRYNMAIFGPARYDELGNPAFYFPDICFDSYFSCLPSGLHSGNKPRYKYQLPRMLLLMHIWLVQLGDGELRTINNIQRAHTFWISMGLKTWEGRTYGYYQNWIPDAIWRLRSDILWICGHGKRNRESRLGPVTRAQFPLLSEGMKRCKARHENFLKREKQAKDESKKTIEHQSMKNLCSRVVGELTEDGPSEPKSPGNKTENAINEADNKPRIAYSGRVTQSRHAMTMEMQVQEEESPYTSLSEIDTPSSWESSSSQHPPVDLYGHAMRVDRDSLPLVSRSKGKYSAHR</sequence>
<evidence type="ECO:0000256" key="1">
    <source>
        <dbReference type="SAM" id="MobiDB-lite"/>
    </source>
</evidence>
<reference evidence="3" key="1">
    <citation type="journal article" date="2012" name="MBio">
        <title>Comparative genome analysis of Trichophyton rubrum and related dermatophytes reveals candidate genes involved in infection.</title>
        <authorList>
            <person name="Martinez D.A."/>
            <person name="Oliver B.G."/>
            <person name="Graeser Y."/>
            <person name="Goldberg J.M."/>
            <person name="Li W."/>
            <person name="Martinez-Rossi N.M."/>
            <person name="Monod M."/>
            <person name="Shelest E."/>
            <person name="Barton R.C."/>
            <person name="Birch E."/>
            <person name="Brakhage A.A."/>
            <person name="Chen Z."/>
            <person name="Gurr S.J."/>
            <person name="Heiman D."/>
            <person name="Heitman J."/>
            <person name="Kosti I."/>
            <person name="Rossi A."/>
            <person name="Saif S."/>
            <person name="Samalova M."/>
            <person name="Saunders C.W."/>
            <person name="Shea T."/>
            <person name="Summerbell R.C."/>
            <person name="Xu J."/>
            <person name="Young S."/>
            <person name="Zeng Q."/>
            <person name="Birren B.W."/>
            <person name="Cuomo C.A."/>
            <person name="White T.C."/>
        </authorList>
    </citation>
    <scope>NUCLEOTIDE SEQUENCE [LARGE SCALE GENOMIC DNA]</scope>
    <source>
        <strain evidence="3">ATCC MYA-4604 / CBS 118893</strain>
    </source>
</reference>
<evidence type="ECO:0000313" key="2">
    <source>
        <dbReference type="EMBL" id="EFR04662.1"/>
    </source>
</evidence>
<dbReference type="eggNOG" id="ENOG502RAFD">
    <property type="taxonomic scope" value="Eukaryota"/>
</dbReference>
<gene>
    <name evidence="2" type="ORF">MGYG_07668</name>
</gene>
<dbReference type="GeneID" id="10025666"/>
<feature type="region of interest" description="Disordered" evidence="1">
    <location>
        <begin position="246"/>
        <end position="277"/>
    </location>
</feature>
<dbReference type="HOGENOM" id="CLU_068904_0_0_1"/>
<evidence type="ECO:0000313" key="3">
    <source>
        <dbReference type="Proteomes" id="UP000002669"/>
    </source>
</evidence>
<feature type="compositionally biased region" description="Polar residues" evidence="1">
    <location>
        <begin position="299"/>
        <end position="309"/>
    </location>
</feature>
<organism evidence="3">
    <name type="scientific">Arthroderma gypseum (strain ATCC MYA-4604 / CBS 118893)</name>
    <name type="common">Microsporum gypseum</name>
    <dbReference type="NCBI Taxonomy" id="535722"/>
    <lineage>
        <taxon>Eukaryota</taxon>
        <taxon>Fungi</taxon>
        <taxon>Dikarya</taxon>
        <taxon>Ascomycota</taxon>
        <taxon>Pezizomycotina</taxon>
        <taxon>Eurotiomycetes</taxon>
        <taxon>Eurotiomycetidae</taxon>
        <taxon>Onygenales</taxon>
        <taxon>Arthrodermataceae</taxon>
        <taxon>Nannizzia</taxon>
    </lineage>
</organism>
<feature type="region of interest" description="Disordered" evidence="1">
    <location>
        <begin position="1"/>
        <end position="31"/>
    </location>
</feature>
<keyword evidence="3" id="KW-1185">Reference proteome</keyword>
<name>E4V3T8_ARTGP</name>
<proteinExistence type="predicted"/>
<dbReference type="RefSeq" id="XP_003170425.1">
    <property type="nucleotide sequence ID" value="XM_003170377.1"/>
</dbReference>
<accession>E4V3T8</accession>
<dbReference type="EMBL" id="DS989828">
    <property type="protein sequence ID" value="EFR04662.1"/>
    <property type="molecule type" value="Genomic_DNA"/>
</dbReference>
<dbReference type="OMA" id="WIPDAIW"/>
<feature type="region of interest" description="Disordered" evidence="1">
    <location>
        <begin position="291"/>
        <end position="350"/>
    </location>
</feature>
<protein>
    <submittedName>
        <fullName evidence="2">Uncharacterized protein</fullName>
    </submittedName>
</protein>